<gene>
    <name evidence="1" type="ORF">A6X21_17730</name>
</gene>
<proteinExistence type="predicted"/>
<evidence type="ECO:0000313" key="2">
    <source>
        <dbReference type="Proteomes" id="UP000094828"/>
    </source>
</evidence>
<evidence type="ECO:0000313" key="1">
    <source>
        <dbReference type="EMBL" id="ODA34208.1"/>
    </source>
</evidence>
<reference evidence="1 2" key="1">
    <citation type="submission" date="2016-05" db="EMBL/GenBank/DDBJ databases">
        <title>Genomic and physiological characterization of Planctopirus sp. isolated from fresh water lake.</title>
        <authorList>
            <person name="Subhash Y."/>
            <person name="Ramana C."/>
        </authorList>
    </citation>
    <scope>NUCLEOTIDE SEQUENCE [LARGE SCALE GENOMIC DNA]</scope>
    <source>
        <strain evidence="1 2">JC280</strain>
    </source>
</reference>
<sequence>MPFAELRGRFPGFGPFTLIVTVTVSGLDTKIDAMTETPILLAPRRRFHRQFQVAYGNRERCFSIEMRTGRYDGLYGQTLGLST</sequence>
<dbReference type="Proteomes" id="UP000094828">
    <property type="component" value="Unassembled WGS sequence"/>
</dbReference>
<organism evidence="1 2">
    <name type="scientific">Planctopirus hydrillae</name>
    <dbReference type="NCBI Taxonomy" id="1841610"/>
    <lineage>
        <taxon>Bacteria</taxon>
        <taxon>Pseudomonadati</taxon>
        <taxon>Planctomycetota</taxon>
        <taxon>Planctomycetia</taxon>
        <taxon>Planctomycetales</taxon>
        <taxon>Planctomycetaceae</taxon>
        <taxon>Planctopirus</taxon>
    </lineage>
</organism>
<keyword evidence="2" id="KW-1185">Reference proteome</keyword>
<dbReference type="EMBL" id="LYDR01000043">
    <property type="protein sequence ID" value="ODA34208.1"/>
    <property type="molecule type" value="Genomic_DNA"/>
</dbReference>
<comment type="caution">
    <text evidence="1">The sequence shown here is derived from an EMBL/GenBank/DDBJ whole genome shotgun (WGS) entry which is preliminary data.</text>
</comment>
<accession>A0A1C3ELV2</accession>
<name>A0A1C3ELV2_9PLAN</name>
<dbReference type="AlphaFoldDB" id="A0A1C3ELV2"/>
<protein>
    <submittedName>
        <fullName evidence="1">Uncharacterized protein</fullName>
    </submittedName>
</protein>